<proteinExistence type="predicted"/>
<dbReference type="Pfam" id="PF00665">
    <property type="entry name" value="rve"/>
    <property type="match status" value="1"/>
</dbReference>
<dbReference type="GO" id="GO:0003676">
    <property type="term" value="F:nucleic acid binding"/>
    <property type="evidence" value="ECO:0007669"/>
    <property type="project" value="InterPro"/>
</dbReference>
<dbReference type="PROSITE" id="PS50994">
    <property type="entry name" value="INTEGRASE"/>
    <property type="match status" value="1"/>
</dbReference>
<name>A0A379G8X0_9GAMM</name>
<dbReference type="InterPro" id="IPR001584">
    <property type="entry name" value="Integrase_cat-core"/>
</dbReference>
<gene>
    <name evidence="2" type="ORF">NCTC12026_03801</name>
</gene>
<evidence type="ECO:0000313" key="3">
    <source>
        <dbReference type="Proteomes" id="UP000255129"/>
    </source>
</evidence>
<feature type="domain" description="Integrase catalytic" evidence="1">
    <location>
        <begin position="92"/>
        <end position="254"/>
    </location>
</feature>
<dbReference type="InterPro" id="IPR048020">
    <property type="entry name" value="Transpos_IS3"/>
</dbReference>
<dbReference type="PANTHER" id="PTHR46889">
    <property type="entry name" value="TRANSPOSASE INSF FOR INSERTION SEQUENCE IS3B-RELATED"/>
    <property type="match status" value="1"/>
</dbReference>
<protein>
    <submittedName>
        <fullName evidence="2">Integrase core domain</fullName>
    </submittedName>
</protein>
<reference evidence="2 3" key="1">
    <citation type="submission" date="2018-06" db="EMBL/GenBank/DDBJ databases">
        <authorList>
            <consortium name="Pathogen Informatics"/>
            <person name="Doyle S."/>
        </authorList>
    </citation>
    <scope>NUCLEOTIDE SEQUENCE [LARGE SCALE GENOMIC DNA]</scope>
    <source>
        <strain evidence="2 3">NCTC12026</strain>
    </source>
</reference>
<dbReference type="GO" id="GO:0015074">
    <property type="term" value="P:DNA integration"/>
    <property type="evidence" value="ECO:0007669"/>
    <property type="project" value="InterPro"/>
</dbReference>
<dbReference type="Pfam" id="PF13276">
    <property type="entry name" value="HTH_21"/>
    <property type="match status" value="1"/>
</dbReference>
<evidence type="ECO:0000259" key="1">
    <source>
        <dbReference type="PROSITE" id="PS50994"/>
    </source>
</evidence>
<dbReference type="InterPro" id="IPR025948">
    <property type="entry name" value="HTH-like_dom"/>
</dbReference>
<dbReference type="EMBL" id="UGUA01000002">
    <property type="protein sequence ID" value="SUC37322.1"/>
    <property type="molecule type" value="Genomic_DNA"/>
</dbReference>
<dbReference type="InterPro" id="IPR036397">
    <property type="entry name" value="RNaseH_sf"/>
</dbReference>
<dbReference type="NCBIfam" id="NF033516">
    <property type="entry name" value="transpos_IS3"/>
    <property type="match status" value="1"/>
</dbReference>
<dbReference type="Gene3D" id="3.30.420.10">
    <property type="entry name" value="Ribonuclease H-like superfamily/Ribonuclease H"/>
    <property type="match status" value="1"/>
</dbReference>
<dbReference type="InterPro" id="IPR050900">
    <property type="entry name" value="Transposase_IS3/IS150/IS904"/>
</dbReference>
<organism evidence="2 3">
    <name type="scientific">Providencia rustigianii</name>
    <dbReference type="NCBI Taxonomy" id="158850"/>
    <lineage>
        <taxon>Bacteria</taxon>
        <taxon>Pseudomonadati</taxon>
        <taxon>Pseudomonadota</taxon>
        <taxon>Gammaproteobacteria</taxon>
        <taxon>Enterobacterales</taxon>
        <taxon>Morganellaceae</taxon>
        <taxon>Providencia</taxon>
    </lineage>
</organism>
<dbReference type="InterPro" id="IPR012337">
    <property type="entry name" value="RNaseH-like_sf"/>
</dbReference>
<evidence type="ECO:0000313" key="2">
    <source>
        <dbReference type="EMBL" id="SUC37322.1"/>
    </source>
</evidence>
<sequence>MFYYHVSALKKPVHYEKELTRIKSIYHEHKGRYGYRRIHLALRNEGIILNHKTVQRLLGLLNLKSTVRPKKYRSYRGDVGKTAPNYLKLDFTATKPNEKWVTDVTEFKVNEQKVYLSPIIDLYNQEVVAYRVAKNTRLTLVTEMLKSGLSRLTKIQKPLLHSDQGWQYRNPIYQKQLVDNGIKQSMSRKGNCLDNAVAENFFGLLKTEMYHGHDFQDADELIEKIDEYIEYYNTKRIKAKLKGLTPVEYRNQALQAA</sequence>
<dbReference type="AlphaFoldDB" id="A0A379G8X0"/>
<dbReference type="PANTHER" id="PTHR46889:SF4">
    <property type="entry name" value="TRANSPOSASE INSO FOR INSERTION SEQUENCE ELEMENT IS911B-RELATED"/>
    <property type="match status" value="1"/>
</dbReference>
<dbReference type="Pfam" id="PF13333">
    <property type="entry name" value="rve_2"/>
    <property type="match status" value="1"/>
</dbReference>
<dbReference type="Proteomes" id="UP000255129">
    <property type="component" value="Unassembled WGS sequence"/>
</dbReference>
<dbReference type="SUPFAM" id="SSF53098">
    <property type="entry name" value="Ribonuclease H-like"/>
    <property type="match status" value="1"/>
</dbReference>
<accession>A0A379G8X0</accession>